<feature type="transmembrane region" description="Helical" evidence="6">
    <location>
        <begin position="26"/>
        <end position="46"/>
    </location>
</feature>
<evidence type="ECO:0000256" key="1">
    <source>
        <dbReference type="ARBA" id="ARBA00004651"/>
    </source>
</evidence>
<dbReference type="InterPro" id="IPR032689">
    <property type="entry name" value="TraG-D_C"/>
</dbReference>
<keyword evidence="5 6" id="KW-0472">Membrane</keyword>
<dbReference type="CDD" id="cd01127">
    <property type="entry name" value="TrwB_TraG_TraD_VirD4"/>
    <property type="match status" value="1"/>
</dbReference>
<dbReference type="PANTHER" id="PTHR37937">
    <property type="entry name" value="CONJUGATIVE TRANSFER: DNA TRANSPORT"/>
    <property type="match status" value="1"/>
</dbReference>
<accession>A0A5R8PBS3</accession>
<feature type="domain" description="TraD/TraG TraM recognition site" evidence="7">
    <location>
        <begin position="456"/>
        <end position="572"/>
    </location>
</feature>
<dbReference type="OrthoDB" id="226701at2"/>
<evidence type="ECO:0000313" key="9">
    <source>
        <dbReference type="Proteomes" id="UP000308349"/>
    </source>
</evidence>
<comment type="subcellular location">
    <subcellularLocation>
        <location evidence="1">Cell membrane</location>
        <topology evidence="1">Multi-pass membrane protein</topology>
    </subcellularLocation>
</comment>
<comment type="caution">
    <text evidence="8">The sequence shown here is derived from an EMBL/GenBank/DDBJ whole genome shotgun (WGS) entry which is preliminary data.</text>
</comment>
<name>A0A5R8PBS3_9NOCA</name>
<dbReference type="GO" id="GO:0005886">
    <property type="term" value="C:plasma membrane"/>
    <property type="evidence" value="ECO:0007669"/>
    <property type="project" value="UniProtKB-SubCell"/>
</dbReference>
<evidence type="ECO:0000256" key="2">
    <source>
        <dbReference type="ARBA" id="ARBA00022475"/>
    </source>
</evidence>
<dbReference type="PANTHER" id="PTHR37937:SF1">
    <property type="entry name" value="CONJUGATIVE TRANSFER: DNA TRANSPORT"/>
    <property type="match status" value="1"/>
</dbReference>
<keyword evidence="4 6" id="KW-1133">Transmembrane helix</keyword>
<dbReference type="AlphaFoldDB" id="A0A5R8PBS3"/>
<sequence length="632" mass="66970">MADEGSIVMAGRESRRRSRRGLGEEATLLTAALVLVLIAGAAWLALTVGNWVSGQPVIAHPVRALLAVSAGRHGWPGAATVVFTGLLAAGFAASVAVWQRYRAGSEIDAAARTMQPPHLITMARARDNLAANQRLLRDAPAPVRAMPGPLLGRTVIGGIELFVPAELGVTIAAGTRTGKTMAWAVAAVLGAWGACLATSNKPDLYRHTVYGRERRGRVWLCDLQAVTGAPVCGFWVNLLTQVTGLPAARKLAGFFVSGSTGSASQAANAKVDSYFDGGAQELLALYVFAAACAGGDLLHVAEWLGRDQDETPALILRAHGHTRPAERILECQGLYARQRDGLYDMARRFLNVLSDPGYARMVTPPRRLQIKVREASAAERALGAKKIVVDTDEQEQTHSLPEFVPGEFVTSSDTLYALSMAGPDGATPLTSALVGQILEAGLAVARARPDGRLAVPLLGVLDEAANCARIGELPSYYTYAGGCGIVLMTILQVLEQGEDLWGANGLATMRAQSIEVYGGGIAATGYLEHWVAMAGAHEVADRSRSRGAGGTNRTLTWRTEPILDVAILAALPKDRALVRLPNHGPVVIEKLWWTDTEHAPLVRASLAHFEKAAQPLTGLDDADPADGQGELS</sequence>
<dbReference type="InterPro" id="IPR051539">
    <property type="entry name" value="T4SS-coupling_protein"/>
</dbReference>
<dbReference type="Proteomes" id="UP000308349">
    <property type="component" value="Unassembled WGS sequence"/>
</dbReference>
<proteinExistence type="predicted"/>
<feature type="transmembrane region" description="Helical" evidence="6">
    <location>
        <begin position="75"/>
        <end position="98"/>
    </location>
</feature>
<evidence type="ECO:0000313" key="8">
    <source>
        <dbReference type="EMBL" id="TLG08730.1"/>
    </source>
</evidence>
<dbReference type="Gene3D" id="3.40.50.300">
    <property type="entry name" value="P-loop containing nucleotide triphosphate hydrolases"/>
    <property type="match status" value="1"/>
</dbReference>
<evidence type="ECO:0000256" key="4">
    <source>
        <dbReference type="ARBA" id="ARBA00022989"/>
    </source>
</evidence>
<protein>
    <recommendedName>
        <fullName evidence="7">TraD/TraG TraM recognition site domain-containing protein</fullName>
    </recommendedName>
</protein>
<keyword evidence="2" id="KW-1003">Cell membrane</keyword>
<dbReference type="InterPro" id="IPR027417">
    <property type="entry name" value="P-loop_NTPase"/>
</dbReference>
<organism evidence="8 9">
    <name type="scientific">Nocardia cyriacigeorgica</name>
    <dbReference type="NCBI Taxonomy" id="135487"/>
    <lineage>
        <taxon>Bacteria</taxon>
        <taxon>Bacillati</taxon>
        <taxon>Actinomycetota</taxon>
        <taxon>Actinomycetes</taxon>
        <taxon>Mycobacteriales</taxon>
        <taxon>Nocardiaceae</taxon>
        <taxon>Nocardia</taxon>
    </lineage>
</organism>
<evidence type="ECO:0000256" key="3">
    <source>
        <dbReference type="ARBA" id="ARBA00022692"/>
    </source>
</evidence>
<evidence type="ECO:0000259" key="7">
    <source>
        <dbReference type="Pfam" id="PF12696"/>
    </source>
</evidence>
<dbReference type="EMBL" id="VBUU01000017">
    <property type="protein sequence ID" value="TLG08730.1"/>
    <property type="molecule type" value="Genomic_DNA"/>
</dbReference>
<evidence type="ECO:0000256" key="5">
    <source>
        <dbReference type="ARBA" id="ARBA00023136"/>
    </source>
</evidence>
<reference evidence="8 9" key="1">
    <citation type="submission" date="2019-05" db="EMBL/GenBank/DDBJ databases">
        <title>Genomes sequences of two Nocardia cyriacigeorgica environmental isolates, type strains Nocardia asteroides ATCC 19247 and Nocardia cyriacigeorgica DSM 44484.</title>
        <authorList>
            <person name="Vautrin F."/>
            <person name="Bergeron E."/>
            <person name="Dubost A."/>
            <person name="Abrouk D."/>
            <person name="Rodriguez Nava V."/>
            <person name="Pujic P."/>
        </authorList>
    </citation>
    <scope>NUCLEOTIDE SEQUENCE [LARGE SCALE GENOMIC DNA]</scope>
    <source>
        <strain evidence="8 9">EML 1456</strain>
    </source>
</reference>
<evidence type="ECO:0000256" key="6">
    <source>
        <dbReference type="SAM" id="Phobius"/>
    </source>
</evidence>
<dbReference type="SUPFAM" id="SSF52540">
    <property type="entry name" value="P-loop containing nucleoside triphosphate hydrolases"/>
    <property type="match status" value="1"/>
</dbReference>
<dbReference type="Pfam" id="PF12696">
    <property type="entry name" value="TraG-D_C"/>
    <property type="match status" value="1"/>
</dbReference>
<dbReference type="RefSeq" id="WP_138457055.1">
    <property type="nucleotide sequence ID" value="NZ_VBUU01000017.1"/>
</dbReference>
<gene>
    <name evidence="8" type="ORF">FEK35_17485</name>
</gene>
<keyword evidence="3 6" id="KW-0812">Transmembrane</keyword>